<dbReference type="GO" id="GO:0005886">
    <property type="term" value="C:plasma membrane"/>
    <property type="evidence" value="ECO:0007669"/>
    <property type="project" value="UniProtKB-SubCell"/>
</dbReference>
<dbReference type="PANTHER" id="PTHR34187">
    <property type="entry name" value="FGR18P"/>
    <property type="match status" value="1"/>
</dbReference>
<evidence type="ECO:0000313" key="8">
    <source>
        <dbReference type="EMBL" id="PWN34384.1"/>
    </source>
</evidence>
<dbReference type="Proteomes" id="UP000245771">
    <property type="component" value="Unassembled WGS sequence"/>
</dbReference>
<evidence type="ECO:0000313" key="9">
    <source>
        <dbReference type="Proteomes" id="UP000245771"/>
    </source>
</evidence>
<evidence type="ECO:0000256" key="4">
    <source>
        <dbReference type="ARBA" id="ARBA00022989"/>
    </source>
</evidence>
<reference evidence="8 9" key="1">
    <citation type="journal article" date="2018" name="Mol. Biol. Evol.">
        <title>Broad Genomic Sampling Reveals a Smut Pathogenic Ancestry of the Fungal Clade Ustilaginomycotina.</title>
        <authorList>
            <person name="Kijpornyongpan T."/>
            <person name="Mondo S.J."/>
            <person name="Barry K."/>
            <person name="Sandor L."/>
            <person name="Lee J."/>
            <person name="Lipzen A."/>
            <person name="Pangilinan J."/>
            <person name="LaButti K."/>
            <person name="Hainaut M."/>
            <person name="Henrissat B."/>
            <person name="Grigoriev I.V."/>
            <person name="Spatafora J.W."/>
            <person name="Aime M.C."/>
        </authorList>
    </citation>
    <scope>NUCLEOTIDE SEQUENCE [LARGE SCALE GENOMIC DNA]</scope>
    <source>
        <strain evidence="8 9">MCA 3882</strain>
    </source>
</reference>
<gene>
    <name evidence="8" type="ORF">FA14DRAFT_168600</name>
</gene>
<dbReference type="InterPro" id="IPR003807">
    <property type="entry name" value="DUF202"/>
</dbReference>
<evidence type="ECO:0000259" key="7">
    <source>
        <dbReference type="Pfam" id="PF02656"/>
    </source>
</evidence>
<sequence length="168" mass="18184">MTSVVGRIRSSLPSLSVELENKGSVARDHLAGERTFLAWLRTSLALVSLGVAIAQLFKLPELYIFGYPDQSQQSATYLVQDEGEDIFDPLAMNRLDSLRSLGKPLGGTCIALGALCLIMGAYRYFKVQNTLMKGSFPPSKIEISIMALFTGALIVAAFGIIVGAQLNR</sequence>
<dbReference type="GeneID" id="37021929"/>
<dbReference type="AlphaFoldDB" id="A0A316VAU8"/>
<keyword evidence="9" id="KW-1185">Reference proteome</keyword>
<evidence type="ECO:0000256" key="2">
    <source>
        <dbReference type="ARBA" id="ARBA00022475"/>
    </source>
</evidence>
<name>A0A316VAU8_9BASI</name>
<feature type="transmembrane region" description="Helical" evidence="6">
    <location>
        <begin position="145"/>
        <end position="166"/>
    </location>
</feature>
<dbReference type="OrthoDB" id="199599at2759"/>
<evidence type="ECO:0000256" key="6">
    <source>
        <dbReference type="SAM" id="Phobius"/>
    </source>
</evidence>
<dbReference type="PANTHER" id="PTHR34187:SF2">
    <property type="entry name" value="DUF202 DOMAIN-CONTAINING PROTEIN"/>
    <property type="match status" value="1"/>
</dbReference>
<feature type="transmembrane region" description="Helical" evidence="6">
    <location>
        <begin position="105"/>
        <end position="125"/>
    </location>
</feature>
<dbReference type="Pfam" id="PF02656">
    <property type="entry name" value="DUF202"/>
    <property type="match status" value="1"/>
</dbReference>
<organism evidence="8 9">
    <name type="scientific">Meira miltonrushii</name>
    <dbReference type="NCBI Taxonomy" id="1280837"/>
    <lineage>
        <taxon>Eukaryota</taxon>
        <taxon>Fungi</taxon>
        <taxon>Dikarya</taxon>
        <taxon>Basidiomycota</taxon>
        <taxon>Ustilaginomycotina</taxon>
        <taxon>Exobasidiomycetes</taxon>
        <taxon>Exobasidiales</taxon>
        <taxon>Brachybasidiaceae</taxon>
        <taxon>Meira</taxon>
    </lineage>
</organism>
<accession>A0A316VAU8</accession>
<dbReference type="InterPro" id="IPR052053">
    <property type="entry name" value="IM_YidH-like"/>
</dbReference>
<keyword evidence="4 6" id="KW-1133">Transmembrane helix</keyword>
<evidence type="ECO:0000256" key="1">
    <source>
        <dbReference type="ARBA" id="ARBA00004651"/>
    </source>
</evidence>
<dbReference type="InParanoid" id="A0A316VAU8"/>
<protein>
    <recommendedName>
        <fullName evidence="7">DUF202 domain-containing protein</fullName>
    </recommendedName>
</protein>
<dbReference type="EMBL" id="KZ819604">
    <property type="protein sequence ID" value="PWN34384.1"/>
    <property type="molecule type" value="Genomic_DNA"/>
</dbReference>
<evidence type="ECO:0000256" key="3">
    <source>
        <dbReference type="ARBA" id="ARBA00022692"/>
    </source>
</evidence>
<evidence type="ECO:0000256" key="5">
    <source>
        <dbReference type="ARBA" id="ARBA00023136"/>
    </source>
</evidence>
<keyword evidence="3 6" id="KW-0812">Transmembrane</keyword>
<proteinExistence type="predicted"/>
<dbReference type="RefSeq" id="XP_025354686.1">
    <property type="nucleotide sequence ID" value="XM_025500148.1"/>
</dbReference>
<keyword evidence="2" id="KW-1003">Cell membrane</keyword>
<comment type="subcellular location">
    <subcellularLocation>
        <location evidence="1">Cell membrane</location>
        <topology evidence="1">Multi-pass membrane protein</topology>
    </subcellularLocation>
</comment>
<feature type="domain" description="DUF202" evidence="7">
    <location>
        <begin position="27"/>
        <end position="129"/>
    </location>
</feature>
<keyword evidence="5 6" id="KW-0472">Membrane</keyword>